<evidence type="ECO:0000313" key="2">
    <source>
        <dbReference type="EMBL" id="GAA2086257.1"/>
    </source>
</evidence>
<keyword evidence="3" id="KW-1185">Reference proteome</keyword>
<sequence length="74" mass="7327">MQQEAFGLQGEAFVDEGLGAVAGGGEGRAGEGADAVAEPGGIVLDAVGAFDCGAGSSGSRQARRSRRGCRCRRG</sequence>
<dbReference type="Proteomes" id="UP001500897">
    <property type="component" value="Unassembled WGS sequence"/>
</dbReference>
<evidence type="ECO:0000313" key="3">
    <source>
        <dbReference type="Proteomes" id="UP001500897"/>
    </source>
</evidence>
<name>A0ABN2W9J6_9ACTN</name>
<protein>
    <submittedName>
        <fullName evidence="2">Uncharacterized protein</fullName>
    </submittedName>
</protein>
<organism evidence="2 3">
    <name type="scientific">Kitasatospora saccharophila</name>
    <dbReference type="NCBI Taxonomy" id="407973"/>
    <lineage>
        <taxon>Bacteria</taxon>
        <taxon>Bacillati</taxon>
        <taxon>Actinomycetota</taxon>
        <taxon>Actinomycetes</taxon>
        <taxon>Kitasatosporales</taxon>
        <taxon>Streptomycetaceae</taxon>
        <taxon>Kitasatospora</taxon>
    </lineage>
</organism>
<feature type="region of interest" description="Disordered" evidence="1">
    <location>
        <begin position="53"/>
        <end position="74"/>
    </location>
</feature>
<proteinExistence type="predicted"/>
<evidence type="ECO:0000256" key="1">
    <source>
        <dbReference type="SAM" id="MobiDB-lite"/>
    </source>
</evidence>
<feature type="compositionally biased region" description="Basic residues" evidence="1">
    <location>
        <begin position="61"/>
        <end position="74"/>
    </location>
</feature>
<dbReference type="EMBL" id="BAAANS010000003">
    <property type="protein sequence ID" value="GAA2086257.1"/>
    <property type="molecule type" value="Genomic_DNA"/>
</dbReference>
<gene>
    <name evidence="2" type="ORF">GCM10009759_06840</name>
</gene>
<comment type="caution">
    <text evidence="2">The sequence shown here is derived from an EMBL/GenBank/DDBJ whole genome shotgun (WGS) entry which is preliminary data.</text>
</comment>
<accession>A0ABN2W9J6</accession>
<reference evidence="2 3" key="1">
    <citation type="journal article" date="2019" name="Int. J. Syst. Evol. Microbiol.">
        <title>The Global Catalogue of Microorganisms (GCM) 10K type strain sequencing project: providing services to taxonomists for standard genome sequencing and annotation.</title>
        <authorList>
            <consortium name="The Broad Institute Genomics Platform"/>
            <consortium name="The Broad Institute Genome Sequencing Center for Infectious Disease"/>
            <person name="Wu L."/>
            <person name="Ma J."/>
        </authorList>
    </citation>
    <scope>NUCLEOTIDE SEQUENCE [LARGE SCALE GENOMIC DNA]</scope>
    <source>
        <strain evidence="2 3">JCM 14559</strain>
    </source>
</reference>